<feature type="compositionally biased region" description="Low complexity" evidence="2">
    <location>
        <begin position="261"/>
        <end position="290"/>
    </location>
</feature>
<dbReference type="Proteomes" id="UP000785679">
    <property type="component" value="Unassembled WGS sequence"/>
</dbReference>
<feature type="region of interest" description="Disordered" evidence="2">
    <location>
        <begin position="179"/>
        <end position="198"/>
    </location>
</feature>
<feature type="region of interest" description="Disordered" evidence="2">
    <location>
        <begin position="228"/>
        <end position="290"/>
    </location>
</feature>
<dbReference type="OrthoDB" id="5989967at2759"/>
<evidence type="ECO:0000313" key="5">
    <source>
        <dbReference type="Proteomes" id="UP000785679"/>
    </source>
</evidence>
<gene>
    <name evidence="4" type="ORF">FGO68_gene11158</name>
</gene>
<dbReference type="PROSITE" id="PS50102">
    <property type="entry name" value="RRM"/>
    <property type="match status" value="1"/>
</dbReference>
<dbReference type="InterPro" id="IPR012677">
    <property type="entry name" value="Nucleotide-bd_a/b_plait_sf"/>
</dbReference>
<feature type="region of interest" description="Disordered" evidence="2">
    <location>
        <begin position="1"/>
        <end position="45"/>
    </location>
</feature>
<feature type="domain" description="RRM" evidence="3">
    <location>
        <begin position="99"/>
        <end position="175"/>
    </location>
</feature>
<name>A0A8J8NZ31_HALGN</name>
<feature type="compositionally biased region" description="Polar residues" evidence="2">
    <location>
        <begin position="557"/>
        <end position="568"/>
    </location>
</feature>
<organism evidence="4 5">
    <name type="scientific">Halteria grandinella</name>
    <dbReference type="NCBI Taxonomy" id="5974"/>
    <lineage>
        <taxon>Eukaryota</taxon>
        <taxon>Sar</taxon>
        <taxon>Alveolata</taxon>
        <taxon>Ciliophora</taxon>
        <taxon>Intramacronucleata</taxon>
        <taxon>Spirotrichea</taxon>
        <taxon>Stichotrichia</taxon>
        <taxon>Sporadotrichida</taxon>
        <taxon>Halteriidae</taxon>
        <taxon>Halteria</taxon>
    </lineage>
</organism>
<dbReference type="Gene3D" id="3.30.70.330">
    <property type="match status" value="1"/>
</dbReference>
<dbReference type="GO" id="GO:0005634">
    <property type="term" value="C:nucleus"/>
    <property type="evidence" value="ECO:0007669"/>
    <property type="project" value="InterPro"/>
</dbReference>
<dbReference type="InterPro" id="IPR036612">
    <property type="entry name" value="KH_dom_type_1_sf"/>
</dbReference>
<dbReference type="GO" id="GO:0003723">
    <property type="term" value="F:RNA binding"/>
    <property type="evidence" value="ECO:0007669"/>
    <property type="project" value="UniProtKB-UniRule"/>
</dbReference>
<keyword evidence="5" id="KW-1185">Reference proteome</keyword>
<sequence length="587" mass="65508">MEGGYHAHESRKEQEIPPFYETGAQKDPEDGGSNQPEEGGTSYQQTGYYQGSYVQQPLFNQKQTLQLDEESHNKLMAILRQNGLPIKEPILRLEVVPASSQYLTSHQRKFQLNRQDIENVFKVFGEIQDVTVDPQQGYALVQFTDILAAFLAQQALNNFYLNKYNATLSVKWVIKKEPAPIDPPDSPVKNPPSSLLDEGLQEGQMAQPPYHLGMGSYGIQQQQQHSYSFSHGLPTGLPQSNNQSQFSFQNNQTGQAQSQDAQLPQSQMQAAQQVRAAAQQQQQPLNSAAAADDDNIKYTCRFDIQIDNDKEFQVARRLIGAKGCNMKRIIEVCCKGSSYDNQQEIVKLRLRGKGSGFKEGPRQEESNEPLHLCISSRFFDKYTVACNHVQELIMNVYEEYKRYCEKARKEPRIELQIKKIETVTGRRSLPNPPPVPFVPGALQQQTAQVGQTQPVSVPAAQQTTQGGMQGARAQLPVSQFQYQAVQGMRYQPVQMQGQAQGPSSAQFQMPTFTNNFQNMPSFIPTMNPNAHQRSESSAIAGAAASLELSLAAGNSSHQPRTQSFNTGEPAQATAWHDSKPWVPGKQQ</sequence>
<dbReference type="InterPro" id="IPR055256">
    <property type="entry name" value="KH_1_KHDC4/BBP-like"/>
</dbReference>
<evidence type="ECO:0000259" key="3">
    <source>
        <dbReference type="PROSITE" id="PS50102"/>
    </source>
</evidence>
<dbReference type="CDD" id="cd22386">
    <property type="entry name" value="KH-I_KHDC4_rpt2"/>
    <property type="match status" value="1"/>
</dbReference>
<feature type="compositionally biased region" description="Basic and acidic residues" evidence="2">
    <location>
        <begin position="1"/>
        <end position="15"/>
    </location>
</feature>
<dbReference type="InterPro" id="IPR047889">
    <property type="entry name" value="KHDC4_KH-I_second"/>
</dbReference>
<comment type="caution">
    <text evidence="4">The sequence shown here is derived from an EMBL/GenBank/DDBJ whole genome shotgun (WGS) entry which is preliminary data.</text>
</comment>
<dbReference type="InterPro" id="IPR035979">
    <property type="entry name" value="RBD_domain_sf"/>
</dbReference>
<protein>
    <recommendedName>
        <fullName evidence="3">RRM domain-containing protein</fullName>
    </recommendedName>
</protein>
<dbReference type="Gene3D" id="3.30.1370.10">
    <property type="entry name" value="K Homology domain, type 1"/>
    <property type="match status" value="1"/>
</dbReference>
<evidence type="ECO:0000313" key="4">
    <source>
        <dbReference type="EMBL" id="TNV82839.1"/>
    </source>
</evidence>
<reference evidence="4" key="1">
    <citation type="submission" date="2019-06" db="EMBL/GenBank/DDBJ databases">
        <authorList>
            <person name="Zheng W."/>
        </authorList>
    </citation>
    <scope>NUCLEOTIDE SEQUENCE</scope>
    <source>
        <strain evidence="4">QDHG01</strain>
    </source>
</reference>
<dbReference type="Pfam" id="PF00076">
    <property type="entry name" value="RRM_1"/>
    <property type="match status" value="1"/>
</dbReference>
<dbReference type="CDD" id="cd00590">
    <property type="entry name" value="RRM_SF"/>
    <property type="match status" value="1"/>
</dbReference>
<feature type="compositionally biased region" description="Low complexity" evidence="2">
    <location>
        <begin position="239"/>
        <end position="252"/>
    </location>
</feature>
<dbReference type="InterPro" id="IPR031121">
    <property type="entry name" value="RIK/BLOM7"/>
</dbReference>
<dbReference type="PANTHER" id="PTHR15744">
    <property type="entry name" value="BLOM7"/>
    <property type="match status" value="1"/>
</dbReference>
<keyword evidence="1" id="KW-0694">RNA-binding</keyword>
<dbReference type="SUPFAM" id="SSF54791">
    <property type="entry name" value="Eukaryotic type KH-domain (KH-domain type I)"/>
    <property type="match status" value="1"/>
</dbReference>
<feature type="compositionally biased region" description="Pro residues" evidence="2">
    <location>
        <begin position="180"/>
        <end position="190"/>
    </location>
</feature>
<proteinExistence type="predicted"/>
<accession>A0A8J8NZ31</accession>
<dbReference type="EMBL" id="RRYP01004462">
    <property type="protein sequence ID" value="TNV82839.1"/>
    <property type="molecule type" value="Genomic_DNA"/>
</dbReference>
<evidence type="ECO:0000256" key="2">
    <source>
        <dbReference type="SAM" id="MobiDB-lite"/>
    </source>
</evidence>
<dbReference type="AlphaFoldDB" id="A0A8J8NZ31"/>
<feature type="region of interest" description="Disordered" evidence="2">
    <location>
        <begin position="550"/>
        <end position="587"/>
    </location>
</feature>
<dbReference type="InterPro" id="IPR000504">
    <property type="entry name" value="RRM_dom"/>
</dbReference>
<dbReference type="PANTHER" id="PTHR15744:SF0">
    <property type="entry name" value="KH HOMOLOGY DOMAIN-CONTAINING PROTEIN 4"/>
    <property type="match status" value="1"/>
</dbReference>
<dbReference type="Pfam" id="PF22675">
    <property type="entry name" value="KH-I_KHDC4-BBP"/>
    <property type="match status" value="1"/>
</dbReference>
<evidence type="ECO:0000256" key="1">
    <source>
        <dbReference type="PROSITE-ProRule" id="PRU00176"/>
    </source>
</evidence>
<dbReference type="SUPFAM" id="SSF54928">
    <property type="entry name" value="RNA-binding domain, RBD"/>
    <property type="match status" value="1"/>
</dbReference>